<proteinExistence type="predicted"/>
<evidence type="ECO:0000313" key="4">
    <source>
        <dbReference type="Proteomes" id="UP000325598"/>
    </source>
</evidence>
<dbReference type="EMBL" id="BLAG01000020">
    <property type="protein sequence ID" value="GES33649.1"/>
    <property type="molecule type" value="Genomic_DNA"/>
</dbReference>
<dbReference type="AlphaFoldDB" id="A0A5J4LQ75"/>
<keyword evidence="2" id="KW-0472">Membrane</keyword>
<accession>A0A5J4LQ75</accession>
<evidence type="ECO:0000256" key="1">
    <source>
        <dbReference type="SAM" id="MobiDB-lite"/>
    </source>
</evidence>
<comment type="caution">
    <text evidence="3">The sequence shown here is derived from an EMBL/GenBank/DDBJ whole genome shotgun (WGS) entry which is preliminary data.</text>
</comment>
<evidence type="ECO:0008006" key="5">
    <source>
        <dbReference type="Google" id="ProtNLM"/>
    </source>
</evidence>
<organism evidence="3 4">
    <name type="scientific">Streptomyces angustmyceticus</name>
    <dbReference type="NCBI Taxonomy" id="285578"/>
    <lineage>
        <taxon>Bacteria</taxon>
        <taxon>Bacillati</taxon>
        <taxon>Actinomycetota</taxon>
        <taxon>Actinomycetes</taxon>
        <taxon>Kitasatosporales</taxon>
        <taxon>Streptomycetaceae</taxon>
        <taxon>Streptomyces</taxon>
    </lineage>
</organism>
<sequence length="81" mass="8698">MIAEVMAEAGLCRPITFRSVRPGCPVPLRVALLPAAVAGILLTALAGSARIMQLRATARKHRRADHRAVKAEAKDSSKARR</sequence>
<feature type="compositionally biased region" description="Basic and acidic residues" evidence="1">
    <location>
        <begin position="66"/>
        <end position="81"/>
    </location>
</feature>
<protein>
    <recommendedName>
        <fullName evidence="5">Lipopolysaccharide assembly protein A domain-containing protein</fullName>
    </recommendedName>
</protein>
<evidence type="ECO:0000256" key="2">
    <source>
        <dbReference type="SAM" id="Phobius"/>
    </source>
</evidence>
<evidence type="ECO:0000313" key="3">
    <source>
        <dbReference type="EMBL" id="GES33649.1"/>
    </source>
</evidence>
<keyword evidence="2" id="KW-1133">Transmembrane helix</keyword>
<gene>
    <name evidence="3" type="ORF">San01_61370</name>
</gene>
<dbReference type="Proteomes" id="UP000325598">
    <property type="component" value="Unassembled WGS sequence"/>
</dbReference>
<reference evidence="3 4" key="1">
    <citation type="submission" date="2019-10" db="EMBL/GenBank/DDBJ databases">
        <title>Whole genome shotgun sequence of Streptomyces angustmyceticus NBRC 3934.</title>
        <authorList>
            <person name="Hosoyama A."/>
            <person name="Ichikawa N."/>
            <person name="Kimura A."/>
            <person name="Kitahashi Y."/>
            <person name="Komaki H."/>
            <person name="Uohara A."/>
        </authorList>
    </citation>
    <scope>NUCLEOTIDE SEQUENCE [LARGE SCALE GENOMIC DNA]</scope>
    <source>
        <strain evidence="3 4">NBRC 3934</strain>
    </source>
</reference>
<name>A0A5J4LQ75_9ACTN</name>
<keyword evidence="2" id="KW-0812">Transmembrane</keyword>
<keyword evidence="4" id="KW-1185">Reference proteome</keyword>
<feature type="transmembrane region" description="Helical" evidence="2">
    <location>
        <begin position="31"/>
        <end position="52"/>
    </location>
</feature>
<feature type="region of interest" description="Disordered" evidence="1">
    <location>
        <begin position="61"/>
        <end position="81"/>
    </location>
</feature>